<feature type="region of interest" description="Disordered" evidence="1">
    <location>
        <begin position="159"/>
        <end position="178"/>
    </location>
</feature>
<feature type="chain" id="PRO_5002353537" evidence="2">
    <location>
        <begin position="22"/>
        <end position="261"/>
    </location>
</feature>
<feature type="region of interest" description="Disordered" evidence="1">
    <location>
        <begin position="204"/>
        <end position="230"/>
    </location>
</feature>
<organism evidence="3">
    <name type="scientific">Oryza glumipatula</name>
    <dbReference type="NCBI Taxonomy" id="40148"/>
    <lineage>
        <taxon>Eukaryota</taxon>
        <taxon>Viridiplantae</taxon>
        <taxon>Streptophyta</taxon>
        <taxon>Embryophyta</taxon>
        <taxon>Tracheophyta</taxon>
        <taxon>Spermatophyta</taxon>
        <taxon>Magnoliopsida</taxon>
        <taxon>Liliopsida</taxon>
        <taxon>Poales</taxon>
        <taxon>Poaceae</taxon>
        <taxon>BOP clade</taxon>
        <taxon>Oryzoideae</taxon>
        <taxon>Oryzeae</taxon>
        <taxon>Oryzinae</taxon>
        <taxon>Oryza</taxon>
    </lineage>
</organism>
<reference evidence="3" key="2">
    <citation type="submission" date="2018-05" db="EMBL/GenBank/DDBJ databases">
        <title>OgluRS3 (Oryza glumaepatula Reference Sequence Version 3).</title>
        <authorList>
            <person name="Zhang J."/>
            <person name="Kudrna D."/>
            <person name="Lee S."/>
            <person name="Talag J."/>
            <person name="Welchert J."/>
            <person name="Wing R.A."/>
        </authorList>
    </citation>
    <scope>NUCLEOTIDE SEQUENCE [LARGE SCALE GENOMIC DNA]</scope>
</reference>
<evidence type="ECO:0000313" key="4">
    <source>
        <dbReference type="Proteomes" id="UP000026961"/>
    </source>
</evidence>
<protein>
    <submittedName>
        <fullName evidence="3">Uncharacterized protein</fullName>
    </submittedName>
</protein>
<feature type="signal peptide" evidence="2">
    <location>
        <begin position="1"/>
        <end position="21"/>
    </location>
</feature>
<dbReference type="AlphaFoldDB" id="A0A0E0AEZ0"/>
<evidence type="ECO:0000313" key="3">
    <source>
        <dbReference type="EnsemblPlants" id="OGLUM07G00370.1"/>
    </source>
</evidence>
<evidence type="ECO:0000256" key="2">
    <source>
        <dbReference type="SAM" id="SignalP"/>
    </source>
</evidence>
<name>A0A0E0AEZ0_9ORYZ</name>
<dbReference type="Gramene" id="OGLUM07G00370.1">
    <property type="protein sequence ID" value="OGLUM07G00370.1"/>
    <property type="gene ID" value="OGLUM07G00370"/>
</dbReference>
<accession>A0A0E0AEZ0</accession>
<evidence type="ECO:0000256" key="1">
    <source>
        <dbReference type="SAM" id="MobiDB-lite"/>
    </source>
</evidence>
<dbReference type="HOGENOM" id="CLU_1067017_0_0_1"/>
<dbReference type="Proteomes" id="UP000026961">
    <property type="component" value="Chromosome 7"/>
</dbReference>
<keyword evidence="2" id="KW-0732">Signal</keyword>
<sequence length="261" mass="29947">MWCTFAKAKVFLILSWHRALSIHCLATLTHILDGHLSPISRPHRRHCQHQPPPPANTTEAAPPRGGVLHWRTEISLPLRRPRSRRRHHLPASSRLRRHRRRAGKQWVVAHRVPFAGAKDCQQGAEQWRDGEPDVREERHLHSRHRAELRGARVQAAEHGVRPAGAGGPAGQQRRQGQLRHQVPPPQVHLHVLRLRQAHLRRLRRPAPPAARPRHPPLRQLRAPPEGLRHQGRHPDRLLLCRHQDHPPGGHGKDGLVFLLVY</sequence>
<proteinExistence type="predicted"/>
<keyword evidence="4" id="KW-1185">Reference proteome</keyword>
<dbReference type="EnsemblPlants" id="OGLUM07G00370.1">
    <property type="protein sequence ID" value="OGLUM07G00370.1"/>
    <property type="gene ID" value="OGLUM07G00370"/>
</dbReference>
<feature type="region of interest" description="Disordered" evidence="1">
    <location>
        <begin position="79"/>
        <end position="103"/>
    </location>
</feature>
<reference evidence="3" key="1">
    <citation type="submission" date="2015-04" db="UniProtKB">
        <authorList>
            <consortium name="EnsemblPlants"/>
        </authorList>
    </citation>
    <scope>IDENTIFICATION</scope>
</reference>
<feature type="region of interest" description="Disordered" evidence="1">
    <location>
        <begin position="42"/>
        <end position="65"/>
    </location>
</feature>